<sequence>MAIYDYLVPVALSVSVALYVFWNQSRPNFPLPPGPSGHWLWGTEFPSCQIFKKYAEWTQQYGPVCFVRHGRRSIVIIGTYQAALDIMEKEGASTADRPRTVAGGEMMSGGMRILLIGVGERFRKLRKALHSHLQPKAAAAYEPLQLLNARQLIRDILDDPQGHHEHAKRYAASLILSLTYGKPSPSARSDPEVHQLSQMLVRLGQALRPGAHLVDDLPFLRRLPFYGFGLRQAHDEELELFQRQMQSTRDAMEKGNAPSSFAKYLVETQAQLDLSDQEIAYLAGSMFGAGSETTASAISFVIMAAACFPEAQAKVQEELDAVVGDRLPTFDDWDYLPQVHAFFQEVFRWRPGTSSGIQHRATKDIIYNGYVIPAGTTLIANHWSIGRDPAIFPDGDCFKPDRWLNDQGFIREDIKFPNFGFGRRICPGMPLANRSLFINTAFVLQSFKITPDPKRPIDTLAVREGVITFPLPFSVLFDVRNAGGPEALTALLSEEEI</sequence>
<dbReference type="Proteomes" id="UP000814033">
    <property type="component" value="Unassembled WGS sequence"/>
</dbReference>
<dbReference type="EMBL" id="MU276120">
    <property type="protein sequence ID" value="KAI0041483.1"/>
    <property type="molecule type" value="Genomic_DNA"/>
</dbReference>
<evidence type="ECO:0000313" key="2">
    <source>
        <dbReference type="Proteomes" id="UP000814033"/>
    </source>
</evidence>
<reference evidence="1" key="1">
    <citation type="submission" date="2021-02" db="EMBL/GenBank/DDBJ databases">
        <authorList>
            <consortium name="DOE Joint Genome Institute"/>
            <person name="Ahrendt S."/>
            <person name="Looney B.P."/>
            <person name="Miyauchi S."/>
            <person name="Morin E."/>
            <person name="Drula E."/>
            <person name="Courty P.E."/>
            <person name="Chicoki N."/>
            <person name="Fauchery L."/>
            <person name="Kohler A."/>
            <person name="Kuo A."/>
            <person name="Labutti K."/>
            <person name="Pangilinan J."/>
            <person name="Lipzen A."/>
            <person name="Riley R."/>
            <person name="Andreopoulos W."/>
            <person name="He G."/>
            <person name="Johnson J."/>
            <person name="Barry K.W."/>
            <person name="Grigoriev I.V."/>
            <person name="Nagy L."/>
            <person name="Hibbett D."/>
            <person name="Henrissat B."/>
            <person name="Matheny P.B."/>
            <person name="Labbe J."/>
            <person name="Martin F."/>
        </authorList>
    </citation>
    <scope>NUCLEOTIDE SEQUENCE</scope>
    <source>
        <strain evidence="1">FP105234-sp</strain>
    </source>
</reference>
<name>A0ACB8RD19_9AGAM</name>
<evidence type="ECO:0000313" key="1">
    <source>
        <dbReference type="EMBL" id="KAI0041483.1"/>
    </source>
</evidence>
<organism evidence="1 2">
    <name type="scientific">Auriscalpium vulgare</name>
    <dbReference type="NCBI Taxonomy" id="40419"/>
    <lineage>
        <taxon>Eukaryota</taxon>
        <taxon>Fungi</taxon>
        <taxon>Dikarya</taxon>
        <taxon>Basidiomycota</taxon>
        <taxon>Agaricomycotina</taxon>
        <taxon>Agaricomycetes</taxon>
        <taxon>Russulales</taxon>
        <taxon>Auriscalpiaceae</taxon>
        <taxon>Auriscalpium</taxon>
    </lineage>
</organism>
<keyword evidence="2" id="KW-1185">Reference proteome</keyword>
<accession>A0ACB8RD19</accession>
<gene>
    <name evidence="1" type="ORF">FA95DRAFT_1526557</name>
</gene>
<proteinExistence type="predicted"/>
<reference evidence="1" key="2">
    <citation type="journal article" date="2022" name="New Phytol.">
        <title>Evolutionary transition to the ectomycorrhizal habit in the genomes of a hyperdiverse lineage of mushroom-forming fungi.</title>
        <authorList>
            <person name="Looney B."/>
            <person name="Miyauchi S."/>
            <person name="Morin E."/>
            <person name="Drula E."/>
            <person name="Courty P.E."/>
            <person name="Kohler A."/>
            <person name="Kuo A."/>
            <person name="LaButti K."/>
            <person name="Pangilinan J."/>
            <person name="Lipzen A."/>
            <person name="Riley R."/>
            <person name="Andreopoulos W."/>
            <person name="He G."/>
            <person name="Johnson J."/>
            <person name="Nolan M."/>
            <person name="Tritt A."/>
            <person name="Barry K.W."/>
            <person name="Grigoriev I.V."/>
            <person name="Nagy L.G."/>
            <person name="Hibbett D."/>
            <person name="Henrissat B."/>
            <person name="Matheny P.B."/>
            <person name="Labbe J."/>
            <person name="Martin F.M."/>
        </authorList>
    </citation>
    <scope>NUCLEOTIDE SEQUENCE</scope>
    <source>
        <strain evidence="1">FP105234-sp</strain>
    </source>
</reference>
<protein>
    <submittedName>
        <fullName evidence="1">Cytochrome P450</fullName>
    </submittedName>
</protein>
<comment type="caution">
    <text evidence="1">The sequence shown here is derived from an EMBL/GenBank/DDBJ whole genome shotgun (WGS) entry which is preliminary data.</text>
</comment>